<name>A0A238ZCA5_9FLAO</name>
<dbReference type="OrthoDB" id="1450611at2"/>
<dbReference type="EMBL" id="FZNX01000006">
    <property type="protein sequence ID" value="SNR81156.1"/>
    <property type="molecule type" value="Genomic_DNA"/>
</dbReference>
<gene>
    <name evidence="1" type="ORF">SAMN04488111_3241</name>
</gene>
<proteinExistence type="predicted"/>
<keyword evidence="2" id="KW-1185">Reference proteome</keyword>
<sequence>MNSLQLKNKIIERIIEIDDDDLLKSIDALFNGSDKNILSFLVLANDKFQQENETSNFTEYIKEWVKSM</sequence>
<accession>A0A238ZCA5</accession>
<dbReference type="RefSeq" id="WP_089379490.1">
    <property type="nucleotide sequence ID" value="NZ_FZNX01000006.1"/>
</dbReference>
<dbReference type="AlphaFoldDB" id="A0A238ZCA5"/>
<dbReference type="Proteomes" id="UP000198412">
    <property type="component" value="Unassembled WGS sequence"/>
</dbReference>
<protein>
    <submittedName>
        <fullName evidence="1">Uncharacterized protein</fullName>
    </submittedName>
</protein>
<evidence type="ECO:0000313" key="2">
    <source>
        <dbReference type="Proteomes" id="UP000198412"/>
    </source>
</evidence>
<reference evidence="2" key="1">
    <citation type="submission" date="2017-06" db="EMBL/GenBank/DDBJ databases">
        <authorList>
            <person name="Varghese N."/>
            <person name="Submissions S."/>
        </authorList>
    </citation>
    <scope>NUCLEOTIDE SEQUENCE [LARGE SCALE GENOMIC DNA]</scope>
    <source>
        <strain evidence="2">DSM 27993</strain>
    </source>
</reference>
<evidence type="ECO:0000313" key="1">
    <source>
        <dbReference type="EMBL" id="SNR81156.1"/>
    </source>
</evidence>
<organism evidence="1 2">
    <name type="scientific">Lutibacter flavus</name>
    <dbReference type="NCBI Taxonomy" id="691689"/>
    <lineage>
        <taxon>Bacteria</taxon>
        <taxon>Pseudomonadati</taxon>
        <taxon>Bacteroidota</taxon>
        <taxon>Flavobacteriia</taxon>
        <taxon>Flavobacteriales</taxon>
        <taxon>Flavobacteriaceae</taxon>
        <taxon>Lutibacter</taxon>
    </lineage>
</organism>